<dbReference type="AlphaFoldDB" id="A0A1Y2DEN4"/>
<protein>
    <submittedName>
        <fullName evidence="6">Glutaredoxin-1</fullName>
    </submittedName>
</protein>
<dbReference type="GO" id="GO:0004602">
    <property type="term" value="F:glutathione peroxidase activity"/>
    <property type="evidence" value="ECO:0007669"/>
    <property type="project" value="UniProtKB-ARBA"/>
</dbReference>
<evidence type="ECO:0000313" key="6">
    <source>
        <dbReference type="EMBL" id="ORY57667.1"/>
    </source>
</evidence>
<evidence type="ECO:0000256" key="2">
    <source>
        <dbReference type="ARBA" id="ARBA00022982"/>
    </source>
</evidence>
<dbReference type="Pfam" id="PF00462">
    <property type="entry name" value="Glutaredoxin"/>
    <property type="match status" value="1"/>
</dbReference>
<dbReference type="PROSITE" id="PS51354">
    <property type="entry name" value="GLUTAREDOXIN_2"/>
    <property type="match status" value="1"/>
</dbReference>
<dbReference type="PANTHER" id="PTHR45694">
    <property type="entry name" value="GLUTAREDOXIN 2"/>
    <property type="match status" value="1"/>
</dbReference>
<dbReference type="InterPro" id="IPR036249">
    <property type="entry name" value="Thioredoxin-like_sf"/>
</dbReference>
<dbReference type="InterPro" id="IPR011899">
    <property type="entry name" value="Glutaredoxin_euk/vir"/>
</dbReference>
<keyword evidence="1" id="KW-0813">Transport</keyword>
<comment type="caution">
    <text evidence="6">The sequence shown here is derived from an EMBL/GenBank/DDBJ whole genome shotgun (WGS) entry which is preliminary data.</text>
</comment>
<dbReference type="Proteomes" id="UP000193920">
    <property type="component" value="Unassembled WGS sequence"/>
</dbReference>
<dbReference type="EMBL" id="MCOG01000069">
    <property type="protein sequence ID" value="ORY57667.1"/>
    <property type="molecule type" value="Genomic_DNA"/>
</dbReference>
<evidence type="ECO:0000259" key="5">
    <source>
        <dbReference type="Pfam" id="PF00462"/>
    </source>
</evidence>
<evidence type="ECO:0000256" key="1">
    <source>
        <dbReference type="ARBA" id="ARBA00022448"/>
    </source>
</evidence>
<keyword evidence="3" id="KW-1015">Disulfide bond</keyword>
<dbReference type="NCBIfam" id="TIGR02180">
    <property type="entry name" value="GRX_euk"/>
    <property type="match status" value="1"/>
</dbReference>
<name>A0A1Y2DEN4_9FUNG</name>
<dbReference type="FunFam" id="3.40.30.10:FF:000026">
    <property type="entry name" value="Glutaredoxin 2"/>
    <property type="match status" value="1"/>
</dbReference>
<sequence>MSIKKLVNNLIQNENVIVFSKTYCPYCAQTKKLFKKLKCPIKIVELDTIKNGNAVQNCLYEISHQKTVPNTFIKGKHIGGNDKLQLLHKKGELLPLIEPFIIQSKL</sequence>
<dbReference type="InterPro" id="IPR014025">
    <property type="entry name" value="Glutaredoxin_subgr"/>
</dbReference>
<dbReference type="GO" id="GO:0034599">
    <property type="term" value="P:cellular response to oxidative stress"/>
    <property type="evidence" value="ECO:0007669"/>
    <property type="project" value="TreeGrafter"/>
</dbReference>
<keyword evidence="7" id="KW-1185">Reference proteome</keyword>
<dbReference type="PROSITE" id="PS00195">
    <property type="entry name" value="GLUTAREDOXIN_1"/>
    <property type="match status" value="1"/>
</dbReference>
<evidence type="ECO:0000313" key="7">
    <source>
        <dbReference type="Proteomes" id="UP000193920"/>
    </source>
</evidence>
<organism evidence="6 7">
    <name type="scientific">Neocallimastix californiae</name>
    <dbReference type="NCBI Taxonomy" id="1754190"/>
    <lineage>
        <taxon>Eukaryota</taxon>
        <taxon>Fungi</taxon>
        <taxon>Fungi incertae sedis</taxon>
        <taxon>Chytridiomycota</taxon>
        <taxon>Chytridiomycota incertae sedis</taxon>
        <taxon>Neocallimastigomycetes</taxon>
        <taxon>Neocallimastigales</taxon>
        <taxon>Neocallimastigaceae</taxon>
        <taxon>Neocallimastix</taxon>
    </lineage>
</organism>
<feature type="domain" description="Glutaredoxin" evidence="5">
    <location>
        <begin position="16"/>
        <end position="78"/>
    </location>
</feature>
<dbReference type="InterPro" id="IPR002109">
    <property type="entry name" value="Glutaredoxin"/>
</dbReference>
<dbReference type="InterPro" id="IPR011767">
    <property type="entry name" value="GLR_AS"/>
</dbReference>
<evidence type="ECO:0000256" key="4">
    <source>
        <dbReference type="ARBA" id="ARBA00023284"/>
    </source>
</evidence>
<proteinExistence type="predicted"/>
<evidence type="ECO:0000256" key="3">
    <source>
        <dbReference type="ARBA" id="ARBA00023157"/>
    </source>
</evidence>
<keyword evidence="2" id="KW-0249">Electron transport</keyword>
<dbReference type="PANTHER" id="PTHR45694:SF18">
    <property type="entry name" value="GLUTAREDOXIN-1-RELATED"/>
    <property type="match status" value="1"/>
</dbReference>
<reference evidence="6 7" key="1">
    <citation type="submission" date="2016-08" db="EMBL/GenBank/DDBJ databases">
        <title>A Parts List for Fungal Cellulosomes Revealed by Comparative Genomics.</title>
        <authorList>
            <consortium name="DOE Joint Genome Institute"/>
            <person name="Haitjema C.H."/>
            <person name="Gilmore S.P."/>
            <person name="Henske J.K."/>
            <person name="Solomon K.V."/>
            <person name="De Groot R."/>
            <person name="Kuo A."/>
            <person name="Mondo S.J."/>
            <person name="Salamov A.A."/>
            <person name="Labutti K."/>
            <person name="Zhao Z."/>
            <person name="Chiniquy J."/>
            <person name="Barry K."/>
            <person name="Brewer H.M."/>
            <person name="Purvine S.O."/>
            <person name="Wright A.T."/>
            <person name="Boxma B."/>
            <person name="Van Alen T."/>
            <person name="Hackstein J.H."/>
            <person name="Baker S.E."/>
            <person name="Grigoriev I.V."/>
            <person name="O'Malley M.A."/>
        </authorList>
    </citation>
    <scope>NUCLEOTIDE SEQUENCE [LARGE SCALE GENOMIC DNA]</scope>
    <source>
        <strain evidence="6 7">G1</strain>
    </source>
</reference>
<gene>
    <name evidence="6" type="ORF">LY90DRAFT_454865</name>
</gene>
<dbReference type="SUPFAM" id="SSF52833">
    <property type="entry name" value="Thioredoxin-like"/>
    <property type="match status" value="1"/>
</dbReference>
<dbReference type="GO" id="GO:0015038">
    <property type="term" value="F:glutathione disulfide oxidoreductase activity"/>
    <property type="evidence" value="ECO:0007669"/>
    <property type="project" value="TreeGrafter"/>
</dbReference>
<dbReference type="SMR" id="A0A1Y2DEN4"/>
<dbReference type="GO" id="GO:0005737">
    <property type="term" value="C:cytoplasm"/>
    <property type="evidence" value="ECO:0007669"/>
    <property type="project" value="TreeGrafter"/>
</dbReference>
<accession>A0A1Y2DEN4</accession>
<dbReference type="PRINTS" id="PR00160">
    <property type="entry name" value="GLUTAREDOXIN"/>
</dbReference>
<dbReference type="CDD" id="cd03419">
    <property type="entry name" value="GRX_GRXh_1_2_like"/>
    <property type="match status" value="1"/>
</dbReference>
<dbReference type="STRING" id="1754190.A0A1Y2DEN4"/>
<keyword evidence="4" id="KW-0676">Redox-active center</keyword>
<dbReference type="OrthoDB" id="418495at2759"/>
<dbReference type="Gene3D" id="3.40.30.10">
    <property type="entry name" value="Glutaredoxin"/>
    <property type="match status" value="1"/>
</dbReference>